<reference evidence="2" key="1">
    <citation type="submission" date="2023-07" db="EMBL/GenBank/DDBJ databases">
        <title>Genome content predicts the carbon catabolic preferences of heterotrophic bacteria.</title>
        <authorList>
            <person name="Gralka M."/>
        </authorList>
    </citation>
    <scope>NUCLEOTIDE SEQUENCE</scope>
    <source>
        <strain evidence="2">I2M02</strain>
    </source>
</reference>
<protein>
    <submittedName>
        <fullName evidence="2">Thermonuclease family protein</fullName>
    </submittedName>
</protein>
<dbReference type="SMART" id="SM00318">
    <property type="entry name" value="SNc"/>
    <property type="match status" value="1"/>
</dbReference>
<evidence type="ECO:0000259" key="1">
    <source>
        <dbReference type="PROSITE" id="PS50830"/>
    </source>
</evidence>
<dbReference type="InterPro" id="IPR016071">
    <property type="entry name" value="Staphylococal_nuclease_OB-fold"/>
</dbReference>
<dbReference type="AlphaFoldDB" id="A0AAW7XT82"/>
<dbReference type="EMBL" id="JAUOPJ010000008">
    <property type="protein sequence ID" value="MDO6457499.1"/>
    <property type="molecule type" value="Genomic_DNA"/>
</dbReference>
<dbReference type="PROSITE" id="PS50830">
    <property type="entry name" value="TNASE_3"/>
    <property type="match status" value="1"/>
</dbReference>
<dbReference type="RefSeq" id="WP_303484190.1">
    <property type="nucleotide sequence ID" value="NZ_JAUOPJ010000008.1"/>
</dbReference>
<sequence>MGKIPYVVALWAVIGAGVALYPFQTAEAVHEVGTDAVHLLGLEAIALKSDPNTEQPASSSGAIVAGRDGALRIVDGDTLAIGEVKIRLHGIDAPEMSQSCSDMRGKSWACGTWSKAVLERLATGDIACDPKDLDRYGRVVAVCHGASGDLNAEMVRVGAAYAYETYALDYVPQEEEARAGGRGLWRAGSQSPSEFRADHRTTLAPQTPPSDCAIKGNISSSGKIYHLPDGQWYARTRINAGSGERWFCSEDEARAAGWRKAQG</sequence>
<comment type="caution">
    <text evidence="2">The sequence shown here is derived from an EMBL/GenBank/DDBJ whole genome shotgun (WGS) entry which is preliminary data.</text>
</comment>
<dbReference type="Gene3D" id="2.40.50.90">
    <property type="match status" value="1"/>
</dbReference>
<dbReference type="SUPFAM" id="SSF50199">
    <property type="entry name" value="Staphylococcal nuclease"/>
    <property type="match status" value="1"/>
</dbReference>
<evidence type="ECO:0000313" key="2">
    <source>
        <dbReference type="EMBL" id="MDO6457499.1"/>
    </source>
</evidence>
<organism evidence="2 3">
    <name type="scientific">Celeribacter halophilus</name>
    <dbReference type="NCBI Taxonomy" id="576117"/>
    <lineage>
        <taxon>Bacteria</taxon>
        <taxon>Pseudomonadati</taxon>
        <taxon>Pseudomonadota</taxon>
        <taxon>Alphaproteobacteria</taxon>
        <taxon>Rhodobacterales</taxon>
        <taxon>Roseobacteraceae</taxon>
        <taxon>Celeribacter</taxon>
    </lineage>
</organism>
<gene>
    <name evidence="2" type="ORF">Q4494_10445</name>
</gene>
<dbReference type="Pfam" id="PF00565">
    <property type="entry name" value="SNase"/>
    <property type="match status" value="1"/>
</dbReference>
<accession>A0AAW7XT82</accession>
<dbReference type="InterPro" id="IPR035437">
    <property type="entry name" value="SNase_OB-fold_sf"/>
</dbReference>
<evidence type="ECO:0000313" key="3">
    <source>
        <dbReference type="Proteomes" id="UP001169823"/>
    </source>
</evidence>
<name>A0AAW7XT82_9RHOB</name>
<feature type="domain" description="TNase-like" evidence="1">
    <location>
        <begin position="72"/>
        <end position="187"/>
    </location>
</feature>
<dbReference type="Proteomes" id="UP001169823">
    <property type="component" value="Unassembled WGS sequence"/>
</dbReference>
<proteinExistence type="predicted"/>